<dbReference type="EMBL" id="KN831804">
    <property type="protein sequence ID" value="KIM36591.1"/>
    <property type="molecule type" value="Genomic_DNA"/>
</dbReference>
<organism evidence="2 3">
    <name type="scientific">Hebeloma cylindrosporum</name>
    <dbReference type="NCBI Taxonomy" id="76867"/>
    <lineage>
        <taxon>Eukaryota</taxon>
        <taxon>Fungi</taxon>
        <taxon>Dikarya</taxon>
        <taxon>Basidiomycota</taxon>
        <taxon>Agaricomycotina</taxon>
        <taxon>Agaricomycetes</taxon>
        <taxon>Agaricomycetidae</taxon>
        <taxon>Agaricales</taxon>
        <taxon>Agaricineae</taxon>
        <taxon>Hymenogastraceae</taxon>
        <taxon>Hebeloma</taxon>
    </lineage>
</organism>
<name>A0A0C3BYU6_HEBCY</name>
<evidence type="ECO:0000313" key="3">
    <source>
        <dbReference type="Proteomes" id="UP000053424"/>
    </source>
</evidence>
<sequence length="148" mass="16390">MWFSQQQLFYLINTCSQNQKESVVEVEFEDVLNEEELLTPPPIHIPQDDDSRSHDDADHQHLPHPQPKLDAAPGGAPSVGSQRSGWKRNKPHKEGNIYPPGISADKDLQKKLPHAGTLKYTSNTLDESSDTVDNDPAIAKMAAEEGAL</sequence>
<evidence type="ECO:0000313" key="2">
    <source>
        <dbReference type="EMBL" id="KIM36591.1"/>
    </source>
</evidence>
<reference evidence="3" key="2">
    <citation type="submission" date="2015-01" db="EMBL/GenBank/DDBJ databases">
        <title>Evolutionary Origins and Diversification of the Mycorrhizal Mutualists.</title>
        <authorList>
            <consortium name="DOE Joint Genome Institute"/>
            <consortium name="Mycorrhizal Genomics Consortium"/>
            <person name="Kohler A."/>
            <person name="Kuo A."/>
            <person name="Nagy L.G."/>
            <person name="Floudas D."/>
            <person name="Copeland A."/>
            <person name="Barry K.W."/>
            <person name="Cichocki N."/>
            <person name="Veneault-Fourrey C."/>
            <person name="LaButti K."/>
            <person name="Lindquist E.A."/>
            <person name="Lipzen A."/>
            <person name="Lundell T."/>
            <person name="Morin E."/>
            <person name="Murat C."/>
            <person name="Riley R."/>
            <person name="Ohm R."/>
            <person name="Sun H."/>
            <person name="Tunlid A."/>
            <person name="Henrissat B."/>
            <person name="Grigoriev I.V."/>
            <person name="Hibbett D.S."/>
            <person name="Martin F."/>
        </authorList>
    </citation>
    <scope>NUCLEOTIDE SEQUENCE [LARGE SCALE GENOMIC DNA]</scope>
    <source>
        <strain evidence="3">h7</strain>
    </source>
</reference>
<feature type="compositionally biased region" description="Basic and acidic residues" evidence="1">
    <location>
        <begin position="46"/>
        <end position="61"/>
    </location>
</feature>
<proteinExistence type="predicted"/>
<protein>
    <submittedName>
        <fullName evidence="2">Uncharacterized protein</fullName>
    </submittedName>
</protein>
<dbReference type="Proteomes" id="UP000053424">
    <property type="component" value="Unassembled WGS sequence"/>
</dbReference>
<dbReference type="AlphaFoldDB" id="A0A0C3BYU6"/>
<dbReference type="HOGENOM" id="CLU_1759032_0_0_1"/>
<gene>
    <name evidence="2" type="ORF">M413DRAFT_13916</name>
</gene>
<feature type="region of interest" description="Disordered" evidence="1">
    <location>
        <begin position="35"/>
        <end position="110"/>
    </location>
</feature>
<accession>A0A0C3BYU6</accession>
<reference evidence="2 3" key="1">
    <citation type="submission" date="2014-04" db="EMBL/GenBank/DDBJ databases">
        <authorList>
            <consortium name="DOE Joint Genome Institute"/>
            <person name="Kuo A."/>
            <person name="Gay G."/>
            <person name="Dore J."/>
            <person name="Kohler A."/>
            <person name="Nagy L.G."/>
            <person name="Floudas D."/>
            <person name="Copeland A."/>
            <person name="Barry K.W."/>
            <person name="Cichocki N."/>
            <person name="Veneault-Fourrey C."/>
            <person name="LaButti K."/>
            <person name="Lindquist E.A."/>
            <person name="Lipzen A."/>
            <person name="Lundell T."/>
            <person name="Morin E."/>
            <person name="Murat C."/>
            <person name="Sun H."/>
            <person name="Tunlid A."/>
            <person name="Henrissat B."/>
            <person name="Grigoriev I.V."/>
            <person name="Hibbett D.S."/>
            <person name="Martin F."/>
            <person name="Nordberg H.P."/>
            <person name="Cantor M.N."/>
            <person name="Hua S.X."/>
        </authorList>
    </citation>
    <scope>NUCLEOTIDE SEQUENCE [LARGE SCALE GENOMIC DNA]</scope>
    <source>
        <strain evidence="3">h7</strain>
    </source>
</reference>
<evidence type="ECO:0000256" key="1">
    <source>
        <dbReference type="SAM" id="MobiDB-lite"/>
    </source>
</evidence>
<keyword evidence="3" id="KW-1185">Reference proteome</keyword>